<dbReference type="Gene3D" id="3.40.50.150">
    <property type="entry name" value="Vaccinia Virus protein VP39"/>
    <property type="match status" value="1"/>
</dbReference>
<dbReference type="Proteomes" id="UP000321676">
    <property type="component" value="Unassembled WGS sequence"/>
</dbReference>
<keyword evidence="5" id="KW-1185">Reference proteome</keyword>
<sequence length="417" mass="48797">MYKKKIIMNRLETEIIHLDNQLDLLTSYDHNVPHITKYMGSKRSILDFVIGAINEIYTEGKVCDLFAGTSVLSGALGKLISIHSNDIQEYSAVLSKTYLSNYDWQQFSNTLLNDILIAASNHVRDFKVEYPGLKYAYSAEMTIKQFVQVEKKQQKLLDYNFENSIYHLFTKYYSGTYWSFEQCLWIDALRRVAEDYRDTPVYYVILSSLMYSMSYCSQSTGHYAQYRDANSESSKNDILIYRLRDIIPYFESKFNQLKQHLGSNNLDHTVTSLDYRKCLDKIETGTLVYADPPYAFVHYSRFYHAIETLVKYDYPKVDHKGRYRSDRHQSPFGRRTEVKKAFQALFLGIKQKKSDLILSYSNTGMISLEEILQIAKDNIGKNYDVSYKEQDYKHSTMGRNDDKSKDVKEYLVIAKLR</sequence>
<dbReference type="InterPro" id="IPR012327">
    <property type="entry name" value="MeTrfase_D12"/>
</dbReference>
<keyword evidence="3" id="KW-0949">S-adenosyl-L-methionine</keyword>
<dbReference type="EMBL" id="BJXH01000012">
    <property type="protein sequence ID" value="GEM68041.1"/>
    <property type="molecule type" value="Genomic_DNA"/>
</dbReference>
<protein>
    <submittedName>
        <fullName evidence="4">Site-specific DNA-methyltransferase</fullName>
    </submittedName>
</protein>
<dbReference type="SUPFAM" id="SSF53335">
    <property type="entry name" value="S-adenosyl-L-methionine-dependent methyltransferases"/>
    <property type="match status" value="1"/>
</dbReference>
<keyword evidence="1" id="KW-0489">Methyltransferase</keyword>
<evidence type="ECO:0000256" key="3">
    <source>
        <dbReference type="ARBA" id="ARBA00022691"/>
    </source>
</evidence>
<gene>
    <name evidence="4" type="ORF">SMI01S_16470</name>
</gene>
<dbReference type="InterPro" id="IPR029063">
    <property type="entry name" value="SAM-dependent_MTases_sf"/>
</dbReference>
<reference evidence="4 5" key="1">
    <citation type="submission" date="2019-07" db="EMBL/GenBank/DDBJ databases">
        <title>Whole genome shotgun sequence of Sphingobacterium mizutaii NBRC 14946.</title>
        <authorList>
            <person name="Hosoyama A."/>
            <person name="Uohara A."/>
            <person name="Ohji S."/>
            <person name="Ichikawa N."/>
        </authorList>
    </citation>
    <scope>NUCLEOTIDE SEQUENCE [LARGE SCALE GENOMIC DNA]</scope>
    <source>
        <strain evidence="4 5">NBRC 14946</strain>
    </source>
</reference>
<name>A0ABQ0W3N2_9SPHI</name>
<evidence type="ECO:0000256" key="1">
    <source>
        <dbReference type="ARBA" id="ARBA00022603"/>
    </source>
</evidence>
<evidence type="ECO:0000256" key="2">
    <source>
        <dbReference type="ARBA" id="ARBA00022679"/>
    </source>
</evidence>
<organism evidence="4 5">
    <name type="scientific">Sphingobacterium mizutaii NBRC 14946 = DSM 11724</name>
    <dbReference type="NCBI Taxonomy" id="1220576"/>
    <lineage>
        <taxon>Bacteria</taxon>
        <taxon>Pseudomonadati</taxon>
        <taxon>Bacteroidota</taxon>
        <taxon>Sphingobacteriia</taxon>
        <taxon>Sphingobacteriales</taxon>
        <taxon>Sphingobacteriaceae</taxon>
        <taxon>Sphingobacterium</taxon>
    </lineage>
</organism>
<comment type="caution">
    <text evidence="4">The sequence shown here is derived from an EMBL/GenBank/DDBJ whole genome shotgun (WGS) entry which is preliminary data.</text>
</comment>
<keyword evidence="2" id="KW-0808">Transferase</keyword>
<proteinExistence type="predicted"/>
<evidence type="ECO:0000313" key="5">
    <source>
        <dbReference type="Proteomes" id="UP000321676"/>
    </source>
</evidence>
<evidence type="ECO:0000313" key="4">
    <source>
        <dbReference type="EMBL" id="GEM68041.1"/>
    </source>
</evidence>
<accession>A0ABQ0W3N2</accession>
<dbReference type="Pfam" id="PF02086">
    <property type="entry name" value="MethyltransfD12"/>
    <property type="match status" value="1"/>
</dbReference>